<comment type="similarity">
    <text evidence="2">Belongs to the cytochrome c oxidase bacterial subunit 4 family.</text>
</comment>
<evidence type="ECO:0000256" key="10">
    <source>
        <dbReference type="ARBA" id="ARBA00023002"/>
    </source>
</evidence>
<dbReference type="InterPro" id="IPR014210">
    <property type="entry name" value="Cyt_o_ubiqinol_oxidase_su4"/>
</dbReference>
<dbReference type="OrthoDB" id="2375888at2"/>
<evidence type="ECO:0000256" key="4">
    <source>
        <dbReference type="ARBA" id="ARBA00014689"/>
    </source>
</evidence>
<feature type="region of interest" description="Disordered" evidence="17">
    <location>
        <begin position="1"/>
        <end position="26"/>
    </location>
</feature>
<feature type="compositionally biased region" description="Basic and acidic residues" evidence="17">
    <location>
        <begin position="7"/>
        <end position="26"/>
    </location>
</feature>
<dbReference type="PANTHER" id="PTHR36835">
    <property type="entry name" value="CYTOCHROME BO(3) UBIQUINOL OXIDASE SUBUNIT 4"/>
    <property type="match status" value="1"/>
</dbReference>
<dbReference type="Pfam" id="PF03626">
    <property type="entry name" value="COX4_pro"/>
    <property type="match status" value="1"/>
</dbReference>
<evidence type="ECO:0000256" key="6">
    <source>
        <dbReference type="ARBA" id="ARBA00022475"/>
    </source>
</evidence>
<dbReference type="GO" id="GO:0019646">
    <property type="term" value="P:aerobic electron transport chain"/>
    <property type="evidence" value="ECO:0007669"/>
    <property type="project" value="TreeGrafter"/>
</dbReference>
<evidence type="ECO:0000256" key="3">
    <source>
        <dbReference type="ARBA" id="ARBA00011700"/>
    </source>
</evidence>
<dbReference type="GO" id="GO:0005886">
    <property type="term" value="C:plasma membrane"/>
    <property type="evidence" value="ECO:0007669"/>
    <property type="project" value="UniProtKB-SubCell"/>
</dbReference>
<feature type="transmembrane region" description="Helical" evidence="18">
    <location>
        <begin position="93"/>
        <end position="117"/>
    </location>
</feature>
<keyword evidence="6" id="KW-1003">Cell membrane</keyword>
<evidence type="ECO:0000313" key="19">
    <source>
        <dbReference type="EMBL" id="TPE48937.1"/>
    </source>
</evidence>
<dbReference type="Proteomes" id="UP000319255">
    <property type="component" value="Unassembled WGS sequence"/>
</dbReference>
<comment type="subunit">
    <text evidence="3">Heterooctamer of two A chains, two B chains, two C chains and two D chains.</text>
</comment>
<organism evidence="19 20">
    <name type="scientific">Amaricoccus solimangrovi</name>
    <dbReference type="NCBI Taxonomy" id="2589815"/>
    <lineage>
        <taxon>Bacteria</taxon>
        <taxon>Pseudomonadati</taxon>
        <taxon>Pseudomonadota</taxon>
        <taxon>Alphaproteobacteria</taxon>
        <taxon>Rhodobacterales</taxon>
        <taxon>Paracoccaceae</taxon>
        <taxon>Amaricoccus</taxon>
    </lineage>
</organism>
<proteinExistence type="inferred from homology"/>
<evidence type="ECO:0000256" key="18">
    <source>
        <dbReference type="SAM" id="Phobius"/>
    </source>
</evidence>
<accession>A0A501WNS7</accession>
<evidence type="ECO:0000256" key="1">
    <source>
        <dbReference type="ARBA" id="ARBA00004651"/>
    </source>
</evidence>
<evidence type="ECO:0000256" key="11">
    <source>
        <dbReference type="ARBA" id="ARBA00023136"/>
    </source>
</evidence>
<name>A0A501WNS7_9RHOB</name>
<dbReference type="GO" id="GO:0009319">
    <property type="term" value="C:cytochrome o ubiquinol oxidase complex"/>
    <property type="evidence" value="ECO:0007669"/>
    <property type="project" value="TreeGrafter"/>
</dbReference>
<comment type="subcellular location">
    <subcellularLocation>
        <location evidence="1">Cell membrane</location>
        <topology evidence="1">Multi-pass membrane protein</topology>
    </subcellularLocation>
</comment>
<evidence type="ECO:0000256" key="5">
    <source>
        <dbReference type="ARBA" id="ARBA00022448"/>
    </source>
</evidence>
<dbReference type="PANTHER" id="PTHR36835:SF1">
    <property type="entry name" value="CYTOCHROME BO(3) UBIQUINOL OXIDASE SUBUNIT 4"/>
    <property type="match status" value="1"/>
</dbReference>
<evidence type="ECO:0000256" key="2">
    <source>
        <dbReference type="ARBA" id="ARBA00008079"/>
    </source>
</evidence>
<keyword evidence="7 18" id="KW-0812">Transmembrane</keyword>
<evidence type="ECO:0000256" key="13">
    <source>
        <dbReference type="ARBA" id="ARBA00030071"/>
    </source>
</evidence>
<dbReference type="NCBIfam" id="TIGR02847">
    <property type="entry name" value="CyoD"/>
    <property type="match status" value="1"/>
</dbReference>
<reference evidence="19 20" key="1">
    <citation type="submission" date="2019-06" db="EMBL/GenBank/DDBJ databases">
        <title>A novel bacterium of genus Amaricoccus, isolated from marine sediment.</title>
        <authorList>
            <person name="Huang H."/>
            <person name="Mo K."/>
            <person name="Hu Y."/>
        </authorList>
    </citation>
    <scope>NUCLEOTIDE SEQUENCE [LARGE SCALE GENOMIC DNA]</scope>
    <source>
        <strain evidence="19 20">HB172011</strain>
    </source>
</reference>
<evidence type="ECO:0000256" key="14">
    <source>
        <dbReference type="ARBA" id="ARBA00030211"/>
    </source>
</evidence>
<dbReference type="GO" id="GO:0015990">
    <property type="term" value="P:electron transport coupled proton transport"/>
    <property type="evidence" value="ECO:0007669"/>
    <property type="project" value="InterPro"/>
</dbReference>
<dbReference type="GO" id="GO:0015078">
    <property type="term" value="F:proton transmembrane transporter activity"/>
    <property type="evidence" value="ECO:0007669"/>
    <property type="project" value="TreeGrafter"/>
</dbReference>
<evidence type="ECO:0000256" key="9">
    <source>
        <dbReference type="ARBA" id="ARBA00022989"/>
    </source>
</evidence>
<evidence type="ECO:0000256" key="15">
    <source>
        <dbReference type="ARBA" id="ARBA00031887"/>
    </source>
</evidence>
<dbReference type="AlphaFoldDB" id="A0A501WNS7"/>
<keyword evidence="8" id="KW-0249">Electron transport</keyword>
<gene>
    <name evidence="19" type="primary">cyoD</name>
    <name evidence="19" type="ORF">FJM51_16035</name>
</gene>
<comment type="function">
    <text evidence="12">Cytochrome bo(3) ubiquinol terminal oxidase is the component of the aerobic respiratory chain of E.coli that predominates when cells are grown at high aeration. Has proton pump activity across the membrane in addition to electron transfer, pumping 2 protons/electron.</text>
</comment>
<comment type="caution">
    <text evidence="19">The sequence shown here is derived from an EMBL/GenBank/DDBJ whole genome shotgun (WGS) entry which is preliminary data.</text>
</comment>
<dbReference type="GO" id="GO:0009486">
    <property type="term" value="F:cytochrome bo3 ubiquinol oxidase activity"/>
    <property type="evidence" value="ECO:0007669"/>
    <property type="project" value="InterPro"/>
</dbReference>
<dbReference type="RefSeq" id="WP_140455154.1">
    <property type="nucleotide sequence ID" value="NZ_VFRP01000018.1"/>
</dbReference>
<keyword evidence="11 18" id="KW-0472">Membrane</keyword>
<sequence>MSAGHPEAAHGAHEARHGAHHDPHEAPHGTYESYTRGFVLSVILTAIPFILVMFRPIDSAGYTAAIVLACALIQILVHMIYFLHMSPKAEGGWLLLSTVFTIVLVVIALAGSLWIVYHLNSNMMPSMGEMPNIERPYDE</sequence>
<evidence type="ECO:0000313" key="20">
    <source>
        <dbReference type="Proteomes" id="UP000319255"/>
    </source>
</evidence>
<evidence type="ECO:0000256" key="16">
    <source>
        <dbReference type="ARBA" id="ARBA00032185"/>
    </source>
</evidence>
<keyword evidence="5" id="KW-0813">Transport</keyword>
<dbReference type="EMBL" id="VFRP01000018">
    <property type="protein sequence ID" value="TPE48937.1"/>
    <property type="molecule type" value="Genomic_DNA"/>
</dbReference>
<keyword evidence="20" id="KW-1185">Reference proteome</keyword>
<protein>
    <recommendedName>
        <fullName evidence="4">Cytochrome bo(3) ubiquinol oxidase subunit 4</fullName>
    </recommendedName>
    <alternativeName>
        <fullName evidence="16">Cytochrome o ubiquinol oxidase subunit 4</fullName>
    </alternativeName>
    <alternativeName>
        <fullName evidence="13">Oxidase bo(3) subunit 4</fullName>
    </alternativeName>
    <alternativeName>
        <fullName evidence="14">Ubiquinol oxidase polypeptide IV</fullName>
    </alternativeName>
    <alternativeName>
        <fullName evidence="15">Ubiquinol oxidase subunit 4</fullName>
    </alternativeName>
</protein>
<dbReference type="InterPro" id="IPR005171">
    <property type="entry name" value="Cyt_c_oxidase_su4_prok"/>
</dbReference>
<keyword evidence="9 18" id="KW-1133">Transmembrane helix</keyword>
<dbReference type="InterPro" id="IPR050968">
    <property type="entry name" value="Cytochrome_c_oxidase_bac_sub4"/>
</dbReference>
<feature type="transmembrane region" description="Helical" evidence="18">
    <location>
        <begin position="61"/>
        <end position="81"/>
    </location>
</feature>
<evidence type="ECO:0000256" key="7">
    <source>
        <dbReference type="ARBA" id="ARBA00022692"/>
    </source>
</evidence>
<evidence type="ECO:0000256" key="8">
    <source>
        <dbReference type="ARBA" id="ARBA00022982"/>
    </source>
</evidence>
<evidence type="ECO:0000256" key="17">
    <source>
        <dbReference type="SAM" id="MobiDB-lite"/>
    </source>
</evidence>
<evidence type="ECO:0000256" key="12">
    <source>
        <dbReference type="ARBA" id="ARBA00025694"/>
    </source>
</evidence>
<feature type="transmembrane region" description="Helical" evidence="18">
    <location>
        <begin position="34"/>
        <end position="54"/>
    </location>
</feature>
<keyword evidence="10" id="KW-0560">Oxidoreductase</keyword>